<keyword evidence="1 3" id="KW-0808">Transferase</keyword>
<evidence type="ECO:0000313" key="3">
    <source>
        <dbReference type="EMBL" id="SDG50946.1"/>
    </source>
</evidence>
<evidence type="ECO:0000313" key="4">
    <source>
        <dbReference type="Proteomes" id="UP000199708"/>
    </source>
</evidence>
<dbReference type="InterPro" id="IPR025184">
    <property type="entry name" value="AadA_C"/>
</dbReference>
<accession>A0A1G7UTZ3</accession>
<reference evidence="3 4" key="1">
    <citation type="submission" date="2016-10" db="EMBL/GenBank/DDBJ databases">
        <authorList>
            <person name="de Groot N.N."/>
        </authorList>
    </citation>
    <scope>NUCLEOTIDE SEQUENCE [LARGE SCALE GENOMIC DNA]</scope>
    <source>
        <strain evidence="3 4">ATCC BAA-466</strain>
    </source>
</reference>
<dbReference type="EMBL" id="FNCK01000012">
    <property type="protein sequence ID" value="SDG50946.1"/>
    <property type="molecule type" value="Genomic_DNA"/>
</dbReference>
<organism evidence="3 4">
    <name type="scientific">Facklamia miroungae</name>
    <dbReference type="NCBI Taxonomy" id="120956"/>
    <lineage>
        <taxon>Bacteria</taxon>
        <taxon>Bacillati</taxon>
        <taxon>Bacillota</taxon>
        <taxon>Bacilli</taxon>
        <taxon>Lactobacillales</taxon>
        <taxon>Aerococcaceae</taxon>
        <taxon>Facklamia</taxon>
    </lineage>
</organism>
<dbReference type="Pfam" id="PF13427">
    <property type="entry name" value="AadA_C"/>
    <property type="match status" value="1"/>
</dbReference>
<dbReference type="Proteomes" id="UP000199708">
    <property type="component" value="Unassembled WGS sequence"/>
</dbReference>
<name>A0A1G7UTZ3_9LACT</name>
<keyword evidence="3" id="KW-0548">Nucleotidyltransferase</keyword>
<keyword evidence="4" id="KW-1185">Reference proteome</keyword>
<protein>
    <submittedName>
        <fullName evidence="3">Streptomycin 3-adenylyltransferase</fullName>
    </submittedName>
</protein>
<proteinExistence type="predicted"/>
<dbReference type="STRING" id="120956.SAMN05421791_1124"/>
<sequence length="114" mass="13438">MDFLFKEVFADVPSCYYLDSIWKDVANSKDNITKDAMYYTLNLVRILAYIEEKLVLSKKEGGEWAIKHLPVEYHRLIKDALCEYSKNETIIYDKVVSKRFAKYAITKIQKSLTR</sequence>
<dbReference type="AlphaFoldDB" id="A0A1G7UTZ3"/>
<dbReference type="RefSeq" id="WP_210727919.1">
    <property type="nucleotide sequence ID" value="NZ_FNCK01000012.1"/>
</dbReference>
<evidence type="ECO:0000259" key="2">
    <source>
        <dbReference type="Pfam" id="PF13427"/>
    </source>
</evidence>
<evidence type="ECO:0000256" key="1">
    <source>
        <dbReference type="ARBA" id="ARBA00022679"/>
    </source>
</evidence>
<gene>
    <name evidence="3" type="ORF">SAMN05421791_1124</name>
</gene>
<dbReference type="GO" id="GO:0016779">
    <property type="term" value="F:nucleotidyltransferase activity"/>
    <property type="evidence" value="ECO:0007669"/>
    <property type="project" value="UniProtKB-KW"/>
</dbReference>
<feature type="domain" description="Adenylyltransferase AadA C-terminal" evidence="2">
    <location>
        <begin position="7"/>
        <end position="104"/>
    </location>
</feature>